<protein>
    <submittedName>
        <fullName evidence="4">CBS domain-containing protein</fullName>
    </submittedName>
</protein>
<dbReference type="RefSeq" id="WP_119771096.1">
    <property type="nucleotide sequence ID" value="NZ_QYUO01000002.1"/>
</dbReference>
<evidence type="ECO:0000313" key="5">
    <source>
        <dbReference type="Proteomes" id="UP000265955"/>
    </source>
</evidence>
<evidence type="ECO:0000256" key="2">
    <source>
        <dbReference type="PROSITE-ProRule" id="PRU00703"/>
    </source>
</evidence>
<sequence>MRVADAMTRNVQLASPNDSIIDAAKMMADSDFGVLPVSENDRLVGMITDRDIVVRAVAQGKTGNTMIKDVMSAEVKYCFEDDDIDEIARNMGDLQIRRLPVVNKDKRLVGIVSLGDVSNNADIAPTAEALSAISEPASQHISGVQRPH</sequence>
<dbReference type="InterPro" id="IPR051257">
    <property type="entry name" value="Diverse_CBS-Domain"/>
</dbReference>
<feature type="domain" description="CBS" evidence="3">
    <location>
        <begin position="7"/>
        <end position="62"/>
    </location>
</feature>
<feature type="domain" description="CBS" evidence="3">
    <location>
        <begin position="71"/>
        <end position="128"/>
    </location>
</feature>
<dbReference type="SMART" id="SM00116">
    <property type="entry name" value="CBS"/>
    <property type="match status" value="2"/>
</dbReference>
<dbReference type="Gene3D" id="3.10.580.10">
    <property type="entry name" value="CBS-domain"/>
    <property type="match status" value="1"/>
</dbReference>
<reference evidence="5" key="1">
    <citation type="submission" date="2018-09" db="EMBL/GenBank/DDBJ databases">
        <authorList>
            <person name="Zhu H."/>
        </authorList>
    </citation>
    <scope>NUCLEOTIDE SEQUENCE [LARGE SCALE GENOMIC DNA]</scope>
    <source>
        <strain evidence="5">K1R23-30</strain>
    </source>
</reference>
<gene>
    <name evidence="4" type="ORF">D3871_21585</name>
</gene>
<dbReference type="InterPro" id="IPR000644">
    <property type="entry name" value="CBS_dom"/>
</dbReference>
<keyword evidence="1 2" id="KW-0129">CBS domain</keyword>
<dbReference type="InterPro" id="IPR046342">
    <property type="entry name" value="CBS_dom_sf"/>
</dbReference>
<dbReference type="EMBL" id="QYUO01000002">
    <property type="protein sequence ID" value="RJF95949.1"/>
    <property type="molecule type" value="Genomic_DNA"/>
</dbReference>
<evidence type="ECO:0000313" key="4">
    <source>
        <dbReference type="EMBL" id="RJF95949.1"/>
    </source>
</evidence>
<comment type="caution">
    <text evidence="4">The sequence shown here is derived from an EMBL/GenBank/DDBJ whole genome shotgun (WGS) entry which is preliminary data.</text>
</comment>
<evidence type="ECO:0000259" key="3">
    <source>
        <dbReference type="PROSITE" id="PS51371"/>
    </source>
</evidence>
<dbReference type="CDD" id="cd04622">
    <property type="entry name" value="CBS_pair_HRP1_like"/>
    <property type="match status" value="1"/>
</dbReference>
<organism evidence="4 5">
    <name type="scientific">Noviherbaspirillum saxi</name>
    <dbReference type="NCBI Taxonomy" id="2320863"/>
    <lineage>
        <taxon>Bacteria</taxon>
        <taxon>Pseudomonadati</taxon>
        <taxon>Pseudomonadota</taxon>
        <taxon>Betaproteobacteria</taxon>
        <taxon>Burkholderiales</taxon>
        <taxon>Oxalobacteraceae</taxon>
        <taxon>Noviherbaspirillum</taxon>
    </lineage>
</organism>
<dbReference type="Proteomes" id="UP000265955">
    <property type="component" value="Unassembled WGS sequence"/>
</dbReference>
<dbReference type="PANTHER" id="PTHR43080">
    <property type="entry name" value="CBS DOMAIN-CONTAINING PROTEIN CBSX3, MITOCHONDRIAL"/>
    <property type="match status" value="1"/>
</dbReference>
<keyword evidence="5" id="KW-1185">Reference proteome</keyword>
<dbReference type="Pfam" id="PF00571">
    <property type="entry name" value="CBS"/>
    <property type="match status" value="2"/>
</dbReference>
<proteinExistence type="predicted"/>
<name>A0A3A3FQH0_9BURK</name>
<dbReference type="PROSITE" id="PS51371">
    <property type="entry name" value="CBS"/>
    <property type="match status" value="2"/>
</dbReference>
<dbReference type="OrthoDB" id="9794094at2"/>
<evidence type="ECO:0000256" key="1">
    <source>
        <dbReference type="ARBA" id="ARBA00023122"/>
    </source>
</evidence>
<accession>A0A3A3FQH0</accession>
<dbReference type="SUPFAM" id="SSF54631">
    <property type="entry name" value="CBS-domain pair"/>
    <property type="match status" value="1"/>
</dbReference>
<dbReference type="AlphaFoldDB" id="A0A3A3FQH0"/>
<dbReference type="PANTHER" id="PTHR43080:SF2">
    <property type="entry name" value="CBS DOMAIN-CONTAINING PROTEIN"/>
    <property type="match status" value="1"/>
</dbReference>